<dbReference type="InterPro" id="IPR021139">
    <property type="entry name" value="NYN"/>
</dbReference>
<dbReference type="EMBL" id="CP048914">
    <property type="protein sequence ID" value="QMS84213.1"/>
    <property type="molecule type" value="Genomic_DNA"/>
</dbReference>
<dbReference type="Gene3D" id="3.40.50.1010">
    <property type="entry name" value="5'-nuclease"/>
    <property type="match status" value="1"/>
</dbReference>
<feature type="domain" description="NYN" evidence="1">
    <location>
        <begin position="6"/>
        <end position="151"/>
    </location>
</feature>
<dbReference type="Pfam" id="PF01936">
    <property type="entry name" value="NYN"/>
    <property type="match status" value="1"/>
</dbReference>
<dbReference type="RefSeq" id="WP_258877825.1">
    <property type="nucleotide sequence ID" value="NZ_CP048914.1"/>
</dbReference>
<organism evidence="2 3">
    <name type="scientific">Candidatus Xianfuyuplasma coldseepsis</name>
    <dbReference type="NCBI Taxonomy" id="2782163"/>
    <lineage>
        <taxon>Bacteria</taxon>
        <taxon>Bacillati</taxon>
        <taxon>Mycoplasmatota</taxon>
        <taxon>Mollicutes</taxon>
        <taxon>Candidatus Izemoplasmatales</taxon>
        <taxon>Candidatus Izemoplasmataceae</taxon>
        <taxon>Candidatus Xianfuyuplasma</taxon>
    </lineage>
</organism>
<proteinExistence type="predicted"/>
<evidence type="ECO:0000313" key="3">
    <source>
        <dbReference type="Proteomes" id="UP000514720"/>
    </source>
</evidence>
<dbReference type="Proteomes" id="UP000514720">
    <property type="component" value="Chromosome"/>
</dbReference>
<dbReference type="PANTHER" id="PTHR35811">
    <property type="entry name" value="SLR1870 PROTEIN"/>
    <property type="match status" value="1"/>
</dbReference>
<keyword evidence="3" id="KW-1185">Reference proteome</keyword>
<dbReference type="PANTHER" id="PTHR35811:SF1">
    <property type="entry name" value="HTH OST-TYPE DOMAIN-CONTAINING PROTEIN"/>
    <property type="match status" value="1"/>
</dbReference>
<dbReference type="AlphaFoldDB" id="A0A7L7KNI0"/>
<sequence length="281" mass="32641">MKQISIAIYLDVENIQGMISFEDLLDDIRLQVSNEFDDVDKAVFGLKKAIGDSNNLKRFRNQLSELNFTIEDAPHIANKKNRADLMISVDALEKLHVGNPEFDLFVFLTSDSDYSIVMNTLRKFNRQVWLVATPEDSQRTVFKSSTDKILIMDDFKVIPTPKPTKKTTTTATTTKRKTTDFMKIKPYLTTDLNIRAVAGILKVMRSYQEEKVYTTLDTNNRFRQIDDNLNLSQTKFKKFKAVYKVLEEAKVIEFQKDSSHQFTINDRQKIIQYLNRIQSKK</sequence>
<accession>A0A7L7KNI0</accession>
<evidence type="ECO:0000313" key="2">
    <source>
        <dbReference type="EMBL" id="QMS84213.1"/>
    </source>
</evidence>
<protein>
    <submittedName>
        <fullName evidence="2">NYN domain-containing protein</fullName>
    </submittedName>
</protein>
<evidence type="ECO:0000259" key="1">
    <source>
        <dbReference type="Pfam" id="PF01936"/>
    </source>
</evidence>
<name>A0A7L7KNI0_9MOLU</name>
<dbReference type="GO" id="GO:0004540">
    <property type="term" value="F:RNA nuclease activity"/>
    <property type="evidence" value="ECO:0007669"/>
    <property type="project" value="InterPro"/>
</dbReference>
<dbReference type="KEGG" id="xcl:G4Z02_00135"/>
<reference evidence="2 3" key="1">
    <citation type="submission" date="2020-02" db="EMBL/GenBank/DDBJ databases">
        <authorList>
            <person name="Zheng R.K."/>
            <person name="Sun C.M."/>
        </authorList>
    </citation>
    <scope>NUCLEOTIDE SEQUENCE [LARGE SCALE GENOMIC DNA]</scope>
    <source>
        <strain evidence="3">zrk13</strain>
    </source>
</reference>
<gene>
    <name evidence="2" type="ORF">G4Z02_00135</name>
</gene>